<evidence type="ECO:0000313" key="1">
    <source>
        <dbReference type="EMBL" id="CCC90228.1"/>
    </source>
</evidence>
<proteinExistence type="predicted"/>
<dbReference type="VEuPathDB" id="TriTrypDB:TcIL3000_4_3230"/>
<dbReference type="EMBL" id="HE575317">
    <property type="protein sequence ID" value="CCC90228.1"/>
    <property type="molecule type" value="Genomic_DNA"/>
</dbReference>
<dbReference type="AlphaFoldDB" id="G0ULH3"/>
<protein>
    <submittedName>
        <fullName evidence="1">Uncharacterized protein TCIL3000_4_3230</fullName>
    </submittedName>
</protein>
<sequence length="172" mass="18360">MSISRWVYTRGCTVDDLMCLESVKASKVVDVSPGASCGFVLFLKADLVSDCEAEGDMAAAGQSERDLLRSVVTWARGGCRPQGPKHAKADGSGAHLPFPTISLGPLSVVEQCIADPCSFGVVAGFILHRTRSGIDDEGSETWEWGELVCCNVISQLSQYLDNPIPSEVQPVV</sequence>
<name>G0ULH3_TRYCI</name>
<gene>
    <name evidence="1" type="ORF">TCIL3000_4_3230</name>
</gene>
<reference evidence="1" key="1">
    <citation type="journal article" date="2012" name="Proc. Natl. Acad. Sci. U.S.A.">
        <title>Antigenic diversity is generated by distinct evolutionary mechanisms in African trypanosome species.</title>
        <authorList>
            <person name="Jackson A.P."/>
            <person name="Berry A."/>
            <person name="Aslett M."/>
            <person name="Allison H.C."/>
            <person name="Burton P."/>
            <person name="Vavrova-Anderson J."/>
            <person name="Brown R."/>
            <person name="Browne H."/>
            <person name="Corton N."/>
            <person name="Hauser H."/>
            <person name="Gamble J."/>
            <person name="Gilderthorp R."/>
            <person name="Marcello L."/>
            <person name="McQuillan J."/>
            <person name="Otto T.D."/>
            <person name="Quail M.A."/>
            <person name="Sanders M.J."/>
            <person name="van Tonder A."/>
            <person name="Ginger M.L."/>
            <person name="Field M.C."/>
            <person name="Barry J.D."/>
            <person name="Hertz-Fowler C."/>
            <person name="Berriman M."/>
        </authorList>
    </citation>
    <scope>NUCLEOTIDE SEQUENCE</scope>
    <source>
        <strain evidence="1">IL3000</strain>
    </source>
</reference>
<accession>G0ULH3</accession>
<organism evidence="1">
    <name type="scientific">Trypanosoma congolense (strain IL3000)</name>
    <dbReference type="NCBI Taxonomy" id="1068625"/>
    <lineage>
        <taxon>Eukaryota</taxon>
        <taxon>Discoba</taxon>
        <taxon>Euglenozoa</taxon>
        <taxon>Kinetoplastea</taxon>
        <taxon>Metakinetoplastina</taxon>
        <taxon>Trypanosomatida</taxon>
        <taxon>Trypanosomatidae</taxon>
        <taxon>Trypanosoma</taxon>
        <taxon>Nannomonas</taxon>
    </lineage>
</organism>